<feature type="domain" description="N-acetyltransferase" evidence="12">
    <location>
        <begin position="7"/>
        <end position="184"/>
    </location>
</feature>
<sequence>TQSLSYVPSEDLSEEDLDSCLNLFRANMGQMYLDSSWGLDMTKKAAEFQHRKARFVLIHQINSNAEDNHDIGISDRPVTASTLAAFVHFRFEYDDNDDPSTIVLYIYEIQVAEAYRRKGLGQKLMALMEQIGCAVQMSKILLTVFKKNTQAMQFYTEKLCYGVDESSPSKFGKFADYEILSKPL</sequence>
<dbReference type="STRING" id="556484.B7FVF1"/>
<keyword evidence="14" id="KW-1185">Reference proteome</keyword>
<proteinExistence type="inferred from homology"/>
<keyword evidence="9" id="KW-0012">Acyltransferase</keyword>
<dbReference type="GO" id="GO:0043998">
    <property type="term" value="F:histone H2A acetyltransferase activity"/>
    <property type="evidence" value="ECO:0007669"/>
    <property type="project" value="InterPro"/>
</dbReference>
<evidence type="ECO:0000256" key="6">
    <source>
        <dbReference type="ARBA" id="ARBA00022490"/>
    </source>
</evidence>
<dbReference type="HOGENOM" id="CLU_944814_0_0_1"/>
<accession>B7FVF1</accession>
<dbReference type="GO" id="GO:1990189">
    <property type="term" value="F:protein N-terminal-serine acetyltransferase activity"/>
    <property type="evidence" value="ECO:0007669"/>
    <property type="project" value="UniProtKB-EC"/>
</dbReference>
<comment type="catalytic activity">
    <reaction evidence="11">
        <text>N-terminal L-seryl-[histone H4] + acetyl-CoA = N-terminal N(alpha)-acetyl-L-seryl-[histone H4] + CoA + H(+)</text>
        <dbReference type="Rhea" id="RHEA:50596"/>
        <dbReference type="Rhea" id="RHEA-COMP:12740"/>
        <dbReference type="Rhea" id="RHEA-COMP:12743"/>
        <dbReference type="ChEBI" id="CHEBI:15378"/>
        <dbReference type="ChEBI" id="CHEBI:57287"/>
        <dbReference type="ChEBI" id="CHEBI:57288"/>
        <dbReference type="ChEBI" id="CHEBI:64738"/>
        <dbReference type="ChEBI" id="CHEBI:83690"/>
        <dbReference type="EC" id="2.3.1.257"/>
    </reaction>
</comment>
<evidence type="ECO:0000256" key="11">
    <source>
        <dbReference type="ARBA" id="ARBA00049524"/>
    </source>
</evidence>
<comment type="catalytic activity">
    <reaction evidence="10">
        <text>N-terminal L-seryl-[histone H2A] + acetyl-CoA = N-terminal N(alpha)-acetyl-L-seryl-[histone H2A] + CoA + H(+)</text>
        <dbReference type="Rhea" id="RHEA:50600"/>
        <dbReference type="Rhea" id="RHEA-COMP:12742"/>
        <dbReference type="Rhea" id="RHEA-COMP:12744"/>
        <dbReference type="ChEBI" id="CHEBI:15378"/>
        <dbReference type="ChEBI" id="CHEBI:57287"/>
        <dbReference type="ChEBI" id="CHEBI:57288"/>
        <dbReference type="ChEBI" id="CHEBI:64738"/>
        <dbReference type="ChEBI" id="CHEBI:83690"/>
        <dbReference type="EC" id="2.3.1.257"/>
    </reaction>
</comment>
<evidence type="ECO:0000256" key="1">
    <source>
        <dbReference type="ARBA" id="ARBA00004123"/>
    </source>
</evidence>
<dbReference type="KEGG" id="pti:PHATRDRAFT_11358"/>
<dbReference type="GO" id="GO:0005737">
    <property type="term" value="C:cytoplasm"/>
    <property type="evidence" value="ECO:0007669"/>
    <property type="project" value="UniProtKB-SubCell"/>
</dbReference>
<reference evidence="13 14" key="1">
    <citation type="journal article" date="2008" name="Nature">
        <title>The Phaeodactylum genome reveals the evolutionary history of diatom genomes.</title>
        <authorList>
            <person name="Bowler C."/>
            <person name="Allen A.E."/>
            <person name="Badger J.H."/>
            <person name="Grimwood J."/>
            <person name="Jabbari K."/>
            <person name="Kuo A."/>
            <person name="Maheswari U."/>
            <person name="Martens C."/>
            <person name="Maumus F."/>
            <person name="Otillar R.P."/>
            <person name="Rayko E."/>
            <person name="Salamov A."/>
            <person name="Vandepoele K."/>
            <person name="Beszteri B."/>
            <person name="Gruber A."/>
            <person name="Heijde M."/>
            <person name="Katinka M."/>
            <person name="Mock T."/>
            <person name="Valentin K."/>
            <person name="Verret F."/>
            <person name="Berges J.A."/>
            <person name="Brownlee C."/>
            <person name="Cadoret J.P."/>
            <person name="Chiovitti A."/>
            <person name="Choi C.J."/>
            <person name="Coesel S."/>
            <person name="De Martino A."/>
            <person name="Detter J.C."/>
            <person name="Durkin C."/>
            <person name="Falciatore A."/>
            <person name="Fournet J."/>
            <person name="Haruta M."/>
            <person name="Huysman M.J."/>
            <person name="Jenkins B.D."/>
            <person name="Jiroutova K."/>
            <person name="Jorgensen R.E."/>
            <person name="Joubert Y."/>
            <person name="Kaplan A."/>
            <person name="Kroger N."/>
            <person name="Kroth P.G."/>
            <person name="La Roche J."/>
            <person name="Lindquist E."/>
            <person name="Lommer M."/>
            <person name="Martin-Jezequel V."/>
            <person name="Lopez P.J."/>
            <person name="Lucas S."/>
            <person name="Mangogna M."/>
            <person name="McGinnis K."/>
            <person name="Medlin L.K."/>
            <person name="Montsant A."/>
            <person name="Oudot-Le Secq M.P."/>
            <person name="Napoli C."/>
            <person name="Obornik M."/>
            <person name="Parker M.S."/>
            <person name="Petit J.L."/>
            <person name="Porcel B.M."/>
            <person name="Poulsen N."/>
            <person name="Robison M."/>
            <person name="Rychlewski L."/>
            <person name="Rynearson T.A."/>
            <person name="Schmutz J."/>
            <person name="Shapiro H."/>
            <person name="Siaut M."/>
            <person name="Stanley M."/>
            <person name="Sussman M.R."/>
            <person name="Taylor A.R."/>
            <person name="Vardi A."/>
            <person name="von Dassow P."/>
            <person name="Vyverman W."/>
            <person name="Willis A."/>
            <person name="Wyrwicz L.S."/>
            <person name="Rokhsar D.S."/>
            <person name="Weissenbach J."/>
            <person name="Armbrust E.V."/>
            <person name="Green B.R."/>
            <person name="Van de Peer Y."/>
            <person name="Grigoriev I.V."/>
        </authorList>
    </citation>
    <scope>NUCLEOTIDE SEQUENCE [LARGE SCALE GENOMIC DNA]</scope>
    <source>
        <strain evidence="13 14">CCAP 1055/1</strain>
    </source>
</reference>
<evidence type="ECO:0000256" key="8">
    <source>
        <dbReference type="ARBA" id="ARBA00023242"/>
    </source>
</evidence>
<name>B7FVF1_PHATC</name>
<dbReference type="InterPro" id="IPR039949">
    <property type="entry name" value="NAA40"/>
</dbReference>
<evidence type="ECO:0000256" key="3">
    <source>
        <dbReference type="ARBA" id="ARBA00008870"/>
    </source>
</evidence>
<dbReference type="EMBL" id="CM000608">
    <property type="protein sequence ID" value="EEC49617.1"/>
    <property type="molecule type" value="Genomic_DNA"/>
</dbReference>
<evidence type="ECO:0000313" key="13">
    <source>
        <dbReference type="EMBL" id="EEC49617.1"/>
    </source>
</evidence>
<dbReference type="GeneID" id="7199859"/>
<evidence type="ECO:0000259" key="12">
    <source>
        <dbReference type="PROSITE" id="PS51186"/>
    </source>
</evidence>
<comment type="similarity">
    <text evidence="3">Belongs to the acetyltransferase family. NAA40 subfamily.</text>
</comment>
<dbReference type="Gene3D" id="3.40.630.30">
    <property type="match status" value="1"/>
</dbReference>
<dbReference type="PROSITE" id="PS51186">
    <property type="entry name" value="GNAT"/>
    <property type="match status" value="1"/>
</dbReference>
<keyword evidence="6" id="KW-0963">Cytoplasm</keyword>
<organism evidence="13 14">
    <name type="scientific">Phaeodactylum tricornutum (strain CCAP 1055/1)</name>
    <dbReference type="NCBI Taxonomy" id="556484"/>
    <lineage>
        <taxon>Eukaryota</taxon>
        <taxon>Sar</taxon>
        <taxon>Stramenopiles</taxon>
        <taxon>Ochrophyta</taxon>
        <taxon>Bacillariophyta</taxon>
        <taxon>Bacillariophyceae</taxon>
        <taxon>Bacillariophycidae</taxon>
        <taxon>Naviculales</taxon>
        <taxon>Phaeodactylaceae</taxon>
        <taxon>Phaeodactylum</taxon>
    </lineage>
</organism>
<dbReference type="Proteomes" id="UP000000759">
    <property type="component" value="Chromosome 5"/>
</dbReference>
<dbReference type="EC" id="2.3.1.257" evidence="4"/>
<dbReference type="OrthoDB" id="424551at2759"/>
<evidence type="ECO:0000256" key="2">
    <source>
        <dbReference type="ARBA" id="ARBA00004496"/>
    </source>
</evidence>
<dbReference type="PANTHER" id="PTHR20531:SF1">
    <property type="entry name" value="N-ALPHA-ACETYLTRANSFERASE 40"/>
    <property type="match status" value="1"/>
</dbReference>
<keyword evidence="8" id="KW-0539">Nucleus</keyword>
<dbReference type="InterPro" id="IPR000182">
    <property type="entry name" value="GNAT_dom"/>
</dbReference>
<gene>
    <name evidence="13" type="ORF">PHATRDRAFT_11358</name>
</gene>
<evidence type="ECO:0000313" key="14">
    <source>
        <dbReference type="Proteomes" id="UP000000759"/>
    </source>
</evidence>
<dbReference type="SUPFAM" id="SSF55729">
    <property type="entry name" value="Acyl-CoA N-acyltransferases (Nat)"/>
    <property type="match status" value="1"/>
</dbReference>
<dbReference type="RefSeq" id="XP_002178919.1">
    <property type="nucleotide sequence ID" value="XM_002178883.1"/>
</dbReference>
<evidence type="ECO:0000256" key="9">
    <source>
        <dbReference type="ARBA" id="ARBA00023315"/>
    </source>
</evidence>
<dbReference type="GO" id="GO:0010485">
    <property type="term" value="F:histone H4 acetyltransferase activity"/>
    <property type="evidence" value="ECO:0007669"/>
    <property type="project" value="InterPro"/>
</dbReference>
<dbReference type="GO" id="GO:0005634">
    <property type="term" value="C:nucleus"/>
    <property type="evidence" value="ECO:0007669"/>
    <property type="project" value="UniProtKB-SubCell"/>
</dbReference>
<protein>
    <recommendedName>
        <fullName evidence="5">N-alpha-acetyltransferase 40</fullName>
        <ecNumber evidence="4">2.3.1.257</ecNumber>
    </recommendedName>
</protein>
<evidence type="ECO:0000256" key="10">
    <source>
        <dbReference type="ARBA" id="ARBA00047821"/>
    </source>
</evidence>
<comment type="subcellular location">
    <subcellularLocation>
        <location evidence="2">Cytoplasm</location>
    </subcellularLocation>
    <subcellularLocation>
        <location evidence="1">Nucleus</location>
    </subcellularLocation>
</comment>
<dbReference type="InterPro" id="IPR016181">
    <property type="entry name" value="Acyl_CoA_acyltransferase"/>
</dbReference>
<dbReference type="AlphaFoldDB" id="B7FVF1"/>
<reference evidence="14" key="2">
    <citation type="submission" date="2008-08" db="EMBL/GenBank/DDBJ databases">
        <authorList>
            <consortium name="Diatom Consortium"/>
            <person name="Grigoriev I."/>
            <person name="Grimwood J."/>
            <person name="Kuo A."/>
            <person name="Otillar R.P."/>
            <person name="Salamov A."/>
            <person name="Detter J.C."/>
            <person name="Lindquist E."/>
            <person name="Shapiro H."/>
            <person name="Lucas S."/>
            <person name="Glavina del Rio T."/>
            <person name="Pitluck S."/>
            <person name="Rokhsar D."/>
            <person name="Bowler C."/>
        </authorList>
    </citation>
    <scope>GENOME REANNOTATION</scope>
    <source>
        <strain evidence="14">CCAP 1055/1</strain>
    </source>
</reference>
<dbReference type="InParanoid" id="B7FVF1"/>
<keyword evidence="7" id="KW-0808">Transferase</keyword>
<dbReference type="eggNOG" id="KOG2488">
    <property type="taxonomic scope" value="Eukaryota"/>
</dbReference>
<dbReference type="PaxDb" id="2850-Phatr11358"/>
<dbReference type="Pfam" id="PF00583">
    <property type="entry name" value="Acetyltransf_1"/>
    <property type="match status" value="1"/>
</dbReference>
<evidence type="ECO:0000256" key="7">
    <source>
        <dbReference type="ARBA" id="ARBA00022679"/>
    </source>
</evidence>
<feature type="non-terminal residue" evidence="13">
    <location>
        <position position="1"/>
    </location>
</feature>
<evidence type="ECO:0000256" key="5">
    <source>
        <dbReference type="ARBA" id="ARBA00015043"/>
    </source>
</evidence>
<dbReference type="PANTHER" id="PTHR20531">
    <property type="entry name" value="N-ALPHA-ACETYLTRANSFERASE 40"/>
    <property type="match status" value="1"/>
</dbReference>
<evidence type="ECO:0000256" key="4">
    <source>
        <dbReference type="ARBA" id="ARBA00012950"/>
    </source>
</evidence>
<dbReference type="CDD" id="cd04301">
    <property type="entry name" value="NAT_SF"/>
    <property type="match status" value="1"/>
</dbReference>